<dbReference type="Gene3D" id="1.10.30.50">
    <property type="match status" value="1"/>
</dbReference>
<accession>A0A5J4R4V2</accession>
<sequence length="109" mass="13162">MTKKQFTSCNKGSKTQFMQHTYQHSSYQEKLFDKRWLAKRKTILERDNQRCIICGSTEKLIVHHKQYHLITGLQIFRDPWDYDDKYLITLCESCHKRGHQKFDIPVKNV</sequence>
<dbReference type="EMBL" id="SNRY01001792">
    <property type="protein sequence ID" value="KAA6328605.1"/>
    <property type="molecule type" value="Genomic_DNA"/>
</dbReference>
<organism evidence="1">
    <name type="scientific">termite gut metagenome</name>
    <dbReference type="NCBI Taxonomy" id="433724"/>
    <lineage>
        <taxon>unclassified sequences</taxon>
        <taxon>metagenomes</taxon>
        <taxon>organismal metagenomes</taxon>
    </lineage>
</organism>
<evidence type="ECO:0000313" key="1">
    <source>
        <dbReference type="EMBL" id="KAA6328605.1"/>
    </source>
</evidence>
<comment type="caution">
    <text evidence="1">The sequence shown here is derived from an EMBL/GenBank/DDBJ whole genome shotgun (WGS) entry which is preliminary data.</text>
</comment>
<evidence type="ECO:0008006" key="2">
    <source>
        <dbReference type="Google" id="ProtNLM"/>
    </source>
</evidence>
<protein>
    <recommendedName>
        <fullName evidence="2">HNH nuclease domain-containing protein</fullName>
    </recommendedName>
</protein>
<reference evidence="1" key="1">
    <citation type="submission" date="2019-03" db="EMBL/GenBank/DDBJ databases">
        <title>Single cell metagenomics reveals metabolic interactions within the superorganism composed of flagellate Streblomastix strix and complex community of Bacteroidetes bacteria on its surface.</title>
        <authorList>
            <person name="Treitli S.C."/>
            <person name="Kolisko M."/>
            <person name="Husnik F."/>
            <person name="Keeling P."/>
            <person name="Hampl V."/>
        </authorList>
    </citation>
    <scope>NUCLEOTIDE SEQUENCE</scope>
    <source>
        <strain evidence="1">STM</strain>
    </source>
</reference>
<name>A0A5J4R4V2_9ZZZZ</name>
<proteinExistence type="predicted"/>
<gene>
    <name evidence="1" type="ORF">EZS27_022519</name>
</gene>
<dbReference type="AlphaFoldDB" id="A0A5J4R4V2"/>